<dbReference type="AlphaFoldDB" id="A0A495IE81"/>
<accession>A0A495IE81</accession>
<keyword evidence="2" id="KW-0812">Transmembrane</keyword>
<organism evidence="3 4">
    <name type="scientific">Frondihabitans australicus</name>
    <dbReference type="NCBI Taxonomy" id="386892"/>
    <lineage>
        <taxon>Bacteria</taxon>
        <taxon>Bacillati</taxon>
        <taxon>Actinomycetota</taxon>
        <taxon>Actinomycetes</taxon>
        <taxon>Micrococcales</taxon>
        <taxon>Microbacteriaceae</taxon>
        <taxon>Frondihabitans</taxon>
    </lineage>
</organism>
<sequence>MSTNHALATAAADVDFDEVDLLDEQPRRRSPIEIVTSRAQRSARPRIVYALIATAALFVLLLTQLGISIALSNGAYRISALQDEQTVLSRSQQKYSEKLNVLSSPQNIANNATALGMVRNQNPVYLDLNTETVYGTPTAASKDAATSGNLVANSLLKGIPVVTKKDKTKDSSAQSSSTGAATSKTSSSSVASSSNQLVAPQTR</sequence>
<dbReference type="RefSeq" id="WP_121369069.1">
    <property type="nucleotide sequence ID" value="NZ_RBKS01000001.1"/>
</dbReference>
<evidence type="ECO:0000256" key="1">
    <source>
        <dbReference type="SAM" id="MobiDB-lite"/>
    </source>
</evidence>
<feature type="region of interest" description="Disordered" evidence="1">
    <location>
        <begin position="163"/>
        <end position="203"/>
    </location>
</feature>
<protein>
    <recommendedName>
        <fullName evidence="5">Cell division protein FtsL</fullName>
    </recommendedName>
</protein>
<dbReference type="Proteomes" id="UP000280008">
    <property type="component" value="Unassembled WGS sequence"/>
</dbReference>
<gene>
    <name evidence="3" type="ORF">C8E83_1422</name>
</gene>
<feature type="compositionally biased region" description="Low complexity" evidence="1">
    <location>
        <begin position="171"/>
        <end position="194"/>
    </location>
</feature>
<dbReference type="EMBL" id="RBKS01000001">
    <property type="protein sequence ID" value="RKR74313.1"/>
    <property type="molecule type" value="Genomic_DNA"/>
</dbReference>
<keyword evidence="2" id="KW-1133">Transmembrane helix</keyword>
<evidence type="ECO:0000256" key="2">
    <source>
        <dbReference type="SAM" id="Phobius"/>
    </source>
</evidence>
<dbReference type="OrthoDB" id="4792842at2"/>
<name>A0A495IE81_9MICO</name>
<proteinExistence type="predicted"/>
<comment type="caution">
    <text evidence="3">The sequence shown here is derived from an EMBL/GenBank/DDBJ whole genome shotgun (WGS) entry which is preliminary data.</text>
</comment>
<keyword evidence="2" id="KW-0472">Membrane</keyword>
<evidence type="ECO:0008006" key="5">
    <source>
        <dbReference type="Google" id="ProtNLM"/>
    </source>
</evidence>
<evidence type="ECO:0000313" key="4">
    <source>
        <dbReference type="Proteomes" id="UP000280008"/>
    </source>
</evidence>
<evidence type="ECO:0000313" key="3">
    <source>
        <dbReference type="EMBL" id="RKR74313.1"/>
    </source>
</evidence>
<keyword evidence="4" id="KW-1185">Reference proteome</keyword>
<reference evidence="3 4" key="1">
    <citation type="submission" date="2018-10" db="EMBL/GenBank/DDBJ databases">
        <title>Sequencing the genomes of 1000 actinobacteria strains.</title>
        <authorList>
            <person name="Klenk H.-P."/>
        </authorList>
    </citation>
    <scope>NUCLEOTIDE SEQUENCE [LARGE SCALE GENOMIC DNA]</scope>
    <source>
        <strain evidence="3 4">DSM 17894</strain>
    </source>
</reference>
<feature type="transmembrane region" description="Helical" evidence="2">
    <location>
        <begin position="47"/>
        <end position="71"/>
    </location>
</feature>